<dbReference type="Proteomes" id="UP000010433">
    <property type="component" value="Unassembled WGS sequence"/>
</dbReference>
<accession>L1NB19</accession>
<keyword evidence="1" id="KW-0812">Transmembrane</keyword>
<dbReference type="AlphaFoldDB" id="L1NB19"/>
<dbReference type="HOGENOM" id="CLU_3255964_0_0_10"/>
<keyword evidence="1" id="KW-0472">Membrane</keyword>
<comment type="caution">
    <text evidence="2">The sequence shown here is derived from an EMBL/GenBank/DDBJ whole genome shotgun (WGS) entry which is preliminary data.</text>
</comment>
<evidence type="ECO:0000313" key="3">
    <source>
        <dbReference type="Proteomes" id="UP000010433"/>
    </source>
</evidence>
<name>L1NB19_9BACT</name>
<organism evidence="2 3">
    <name type="scientific">Hoylesella saccharolytica F0055</name>
    <dbReference type="NCBI Taxonomy" id="1127699"/>
    <lineage>
        <taxon>Bacteria</taxon>
        <taxon>Pseudomonadati</taxon>
        <taxon>Bacteroidota</taxon>
        <taxon>Bacteroidia</taxon>
        <taxon>Bacteroidales</taxon>
        <taxon>Prevotellaceae</taxon>
        <taxon>Hoylesella</taxon>
    </lineage>
</organism>
<feature type="transmembrane region" description="Helical" evidence="1">
    <location>
        <begin position="14"/>
        <end position="34"/>
    </location>
</feature>
<evidence type="ECO:0000256" key="1">
    <source>
        <dbReference type="SAM" id="Phobius"/>
    </source>
</evidence>
<reference evidence="2 3" key="1">
    <citation type="submission" date="2012-05" db="EMBL/GenBank/DDBJ databases">
        <authorList>
            <person name="Weinstock G."/>
            <person name="Sodergren E."/>
            <person name="Lobos E.A."/>
            <person name="Fulton L."/>
            <person name="Fulton R."/>
            <person name="Courtney L."/>
            <person name="Fronick C."/>
            <person name="O'Laughlin M."/>
            <person name="Godfrey J."/>
            <person name="Wilson R.M."/>
            <person name="Miner T."/>
            <person name="Farmer C."/>
            <person name="Delehaunty K."/>
            <person name="Cordes M."/>
            <person name="Minx P."/>
            <person name="Tomlinson C."/>
            <person name="Chen J."/>
            <person name="Wollam A."/>
            <person name="Pepin K.H."/>
            <person name="Bhonagiri V."/>
            <person name="Zhang X."/>
            <person name="Suruliraj S."/>
            <person name="Warren W."/>
            <person name="Mitreva M."/>
            <person name="Mardis E.R."/>
            <person name="Wilson R.K."/>
        </authorList>
    </citation>
    <scope>NUCLEOTIDE SEQUENCE [LARGE SCALE GENOMIC DNA]</scope>
    <source>
        <strain evidence="2 3">F0055</strain>
    </source>
</reference>
<proteinExistence type="predicted"/>
<keyword evidence="1" id="KW-1133">Transmembrane helix</keyword>
<evidence type="ECO:0000313" key="2">
    <source>
        <dbReference type="EMBL" id="EKY00573.1"/>
    </source>
</evidence>
<sequence length="42" mass="4916">MFQTNNIKSGYNRYLWSVCSICGGFVALPMSRWMRNNDIGRK</sequence>
<protein>
    <submittedName>
        <fullName evidence="2">Uncharacterized protein</fullName>
    </submittedName>
</protein>
<keyword evidence="3" id="KW-1185">Reference proteome</keyword>
<gene>
    <name evidence="2" type="ORF">HMPREF9151_01254</name>
</gene>
<dbReference type="EMBL" id="AMEP01000085">
    <property type="protein sequence ID" value="EKY00573.1"/>
    <property type="molecule type" value="Genomic_DNA"/>
</dbReference>